<organism evidence="4 5">
    <name type="scientific">Telmatocola sphagniphila</name>
    <dbReference type="NCBI Taxonomy" id="1123043"/>
    <lineage>
        <taxon>Bacteria</taxon>
        <taxon>Pseudomonadati</taxon>
        <taxon>Planctomycetota</taxon>
        <taxon>Planctomycetia</taxon>
        <taxon>Gemmatales</taxon>
        <taxon>Gemmataceae</taxon>
    </lineage>
</organism>
<reference evidence="4" key="1">
    <citation type="submission" date="2021-05" db="EMBL/GenBank/DDBJ databases">
        <title>Complete genome sequence of the cellulolytic planctomycete Telmatocola sphagniphila SP2T and characterization of the first cellulase from planctomycetes.</title>
        <authorList>
            <person name="Rakitin A.L."/>
            <person name="Beletsky A.V."/>
            <person name="Naumoff D.G."/>
            <person name="Kulichevskaya I.S."/>
            <person name="Mardanov A.V."/>
            <person name="Ravin N.V."/>
            <person name="Dedysh S.N."/>
        </authorList>
    </citation>
    <scope>NUCLEOTIDE SEQUENCE</scope>
    <source>
        <strain evidence="4">SP2T</strain>
    </source>
</reference>
<sequence length="206" mass="23992">MNYLAHVFLAENEPQSILGNLMADVLRRQDFDRLPVGIQIGIRQHRQIDSFTDRHPVVQRSIRRLKATWGWFGGIIIDVYYDHLLTENWDHFSEESLREFCDRINDILRDQLPNLPGEGKFLAQKLIENDRLYSYTSLDSISFALANISERVTERMPKHKVHLQDALPELQAAHKELSADFMEFFPTLISFSDSLKNRQRSAIALP</sequence>
<dbReference type="EMBL" id="CP074694">
    <property type="protein sequence ID" value="QVL32775.1"/>
    <property type="molecule type" value="Genomic_DNA"/>
</dbReference>
<protein>
    <submittedName>
        <fullName evidence="4">DUF479 domain-containing protein</fullName>
    </submittedName>
</protein>
<dbReference type="PANTHER" id="PTHR38764">
    <property type="entry name" value="ACYL CARRIER PROTEIN PHOSPHODIESTERASE"/>
    <property type="match status" value="1"/>
</dbReference>
<keyword evidence="3" id="KW-0443">Lipid metabolism</keyword>
<keyword evidence="5" id="KW-1185">Reference proteome</keyword>
<keyword evidence="1" id="KW-0444">Lipid biosynthesis</keyword>
<dbReference type="Pfam" id="PF04336">
    <property type="entry name" value="ACP_PD"/>
    <property type="match status" value="1"/>
</dbReference>
<proteinExistence type="predicted"/>
<dbReference type="RefSeq" id="WP_213497665.1">
    <property type="nucleotide sequence ID" value="NZ_CP074694.1"/>
</dbReference>
<dbReference type="Proteomes" id="UP000676194">
    <property type="component" value="Chromosome"/>
</dbReference>
<dbReference type="PANTHER" id="PTHR38764:SF1">
    <property type="entry name" value="ACYL CARRIER PROTEIN PHOSPHODIESTERASE"/>
    <property type="match status" value="1"/>
</dbReference>
<dbReference type="GO" id="GO:0006633">
    <property type="term" value="P:fatty acid biosynthetic process"/>
    <property type="evidence" value="ECO:0007669"/>
    <property type="project" value="InterPro"/>
</dbReference>
<evidence type="ECO:0000256" key="2">
    <source>
        <dbReference type="ARBA" id="ARBA00022801"/>
    </source>
</evidence>
<dbReference type="InterPro" id="IPR007431">
    <property type="entry name" value="ACP_PD"/>
</dbReference>
<keyword evidence="2" id="KW-0378">Hydrolase</keyword>
<dbReference type="KEGG" id="tsph:KIH39_02315"/>
<accession>A0A8E6B632</accession>
<dbReference type="AlphaFoldDB" id="A0A8E6B632"/>
<name>A0A8E6B632_9BACT</name>
<evidence type="ECO:0000256" key="1">
    <source>
        <dbReference type="ARBA" id="ARBA00022516"/>
    </source>
</evidence>
<dbReference type="GO" id="GO:0008770">
    <property type="term" value="F:[acyl-carrier-protein] phosphodiesterase activity"/>
    <property type="evidence" value="ECO:0007669"/>
    <property type="project" value="InterPro"/>
</dbReference>
<evidence type="ECO:0000256" key="3">
    <source>
        <dbReference type="ARBA" id="ARBA00023098"/>
    </source>
</evidence>
<evidence type="ECO:0000313" key="4">
    <source>
        <dbReference type="EMBL" id="QVL32775.1"/>
    </source>
</evidence>
<evidence type="ECO:0000313" key="5">
    <source>
        <dbReference type="Proteomes" id="UP000676194"/>
    </source>
</evidence>
<gene>
    <name evidence="4" type="ORF">KIH39_02315</name>
</gene>